<evidence type="ECO:0000256" key="1">
    <source>
        <dbReference type="SAM" id="Phobius"/>
    </source>
</evidence>
<comment type="caution">
    <text evidence="2">The sequence shown here is derived from an EMBL/GenBank/DDBJ whole genome shotgun (WGS) entry which is preliminary data.</text>
</comment>
<sequence length="208" mass="24582">MNNFSQKYLILVLNGLSFLFFLATVGVVFYAVNFKNMSISSFFFGRFERNMKYFVDLNEKEIKKKVFDGKKVLLTVDDTVNIGEYKMFKSRFSPKFPTVIILEKNVFIFPLKKSIKVMSVLEYKDIVIKNIEHKISLLSYWNSDKRVLSSILNNFKRFVETSNPINKYIPKIIFTRYDSTDETLYLSMDACYKLRAKSENEILNFFEL</sequence>
<dbReference type="AlphaFoldDB" id="A0A4Q9KUU5"/>
<dbReference type="VEuPathDB" id="MicrosporidiaDB:CWI37_1800p0010"/>
<evidence type="ECO:0000313" key="2">
    <source>
        <dbReference type="EMBL" id="TBT98334.1"/>
    </source>
</evidence>
<accession>A0A4Q9KUU5</accession>
<evidence type="ECO:0000313" key="3">
    <source>
        <dbReference type="Proteomes" id="UP000292362"/>
    </source>
</evidence>
<dbReference type="EMBL" id="PITJ01001800">
    <property type="protein sequence ID" value="TBT98334.1"/>
    <property type="molecule type" value="Genomic_DNA"/>
</dbReference>
<keyword evidence="1" id="KW-0472">Membrane</keyword>
<name>A0A4Q9KUU5_9MICR</name>
<dbReference type="Proteomes" id="UP000292362">
    <property type="component" value="Unassembled WGS sequence"/>
</dbReference>
<gene>
    <name evidence="2" type="ORF">CWI37_1800p0010</name>
</gene>
<keyword evidence="1" id="KW-1133">Transmembrane helix</keyword>
<protein>
    <submittedName>
        <fullName evidence="2">Uncharacterized protein</fullName>
    </submittedName>
</protein>
<feature type="transmembrane region" description="Helical" evidence="1">
    <location>
        <begin position="12"/>
        <end position="32"/>
    </location>
</feature>
<reference evidence="2 3" key="1">
    <citation type="submission" date="2017-12" db="EMBL/GenBank/DDBJ databases">
        <authorList>
            <person name="Pombert J.-F."/>
            <person name="Haag K.L."/>
            <person name="Ebert D."/>
        </authorList>
    </citation>
    <scope>NUCLEOTIDE SEQUENCE [LARGE SCALE GENOMIC DNA]</scope>
    <source>
        <strain evidence="2">FI-OER-3-3</strain>
    </source>
</reference>
<proteinExistence type="predicted"/>
<organism evidence="2 3">
    <name type="scientific">Hamiltosporidium tvaerminnensis</name>
    <dbReference type="NCBI Taxonomy" id="1176355"/>
    <lineage>
        <taxon>Eukaryota</taxon>
        <taxon>Fungi</taxon>
        <taxon>Fungi incertae sedis</taxon>
        <taxon>Microsporidia</taxon>
        <taxon>Dubosqiidae</taxon>
        <taxon>Hamiltosporidium</taxon>
    </lineage>
</organism>
<keyword evidence="1" id="KW-0812">Transmembrane</keyword>